<evidence type="ECO:0000259" key="2">
    <source>
        <dbReference type="Pfam" id="PF20149"/>
    </source>
</evidence>
<feature type="compositionally biased region" description="Low complexity" evidence="1">
    <location>
        <begin position="204"/>
        <end position="216"/>
    </location>
</feature>
<evidence type="ECO:0000313" key="4">
    <source>
        <dbReference type="Proteomes" id="UP001215598"/>
    </source>
</evidence>
<feature type="compositionally biased region" description="Low complexity" evidence="1">
    <location>
        <begin position="317"/>
        <end position="327"/>
    </location>
</feature>
<feature type="region of interest" description="Disordered" evidence="1">
    <location>
        <begin position="289"/>
        <end position="361"/>
    </location>
</feature>
<feature type="domain" description="DUF6532" evidence="2">
    <location>
        <begin position="375"/>
        <end position="565"/>
    </location>
</feature>
<comment type="caution">
    <text evidence="3">The sequence shown here is derived from an EMBL/GenBank/DDBJ whole genome shotgun (WGS) entry which is preliminary data.</text>
</comment>
<feature type="compositionally biased region" description="Polar residues" evidence="1">
    <location>
        <begin position="97"/>
        <end position="110"/>
    </location>
</feature>
<feature type="region of interest" description="Disordered" evidence="1">
    <location>
        <begin position="613"/>
        <end position="634"/>
    </location>
</feature>
<feature type="compositionally biased region" description="Acidic residues" evidence="1">
    <location>
        <begin position="113"/>
        <end position="127"/>
    </location>
</feature>
<evidence type="ECO:0000313" key="3">
    <source>
        <dbReference type="EMBL" id="KAJ7705073.1"/>
    </source>
</evidence>
<feature type="compositionally biased region" description="Polar residues" evidence="1">
    <location>
        <begin position="25"/>
        <end position="39"/>
    </location>
</feature>
<feature type="compositionally biased region" description="Acidic residues" evidence="1">
    <location>
        <begin position="614"/>
        <end position="634"/>
    </location>
</feature>
<feature type="region of interest" description="Disordered" evidence="1">
    <location>
        <begin position="25"/>
        <end position="268"/>
    </location>
</feature>
<feature type="non-terminal residue" evidence="3">
    <location>
        <position position="1"/>
    </location>
</feature>
<feature type="compositionally biased region" description="Low complexity" evidence="1">
    <location>
        <begin position="40"/>
        <end position="73"/>
    </location>
</feature>
<feature type="compositionally biased region" description="Low complexity" evidence="1">
    <location>
        <begin position="169"/>
        <end position="181"/>
    </location>
</feature>
<feature type="compositionally biased region" description="Polar residues" evidence="1">
    <location>
        <begin position="346"/>
        <end position="355"/>
    </location>
</feature>
<dbReference type="Pfam" id="PF20149">
    <property type="entry name" value="DUF6532"/>
    <property type="match status" value="1"/>
</dbReference>
<evidence type="ECO:0000256" key="1">
    <source>
        <dbReference type="SAM" id="MobiDB-lite"/>
    </source>
</evidence>
<dbReference type="AlphaFoldDB" id="A0AAD7M7X8"/>
<gene>
    <name evidence="3" type="ORF">B0H16DRAFT_1828061</name>
</gene>
<organism evidence="3 4">
    <name type="scientific">Mycena metata</name>
    <dbReference type="NCBI Taxonomy" id="1033252"/>
    <lineage>
        <taxon>Eukaryota</taxon>
        <taxon>Fungi</taxon>
        <taxon>Dikarya</taxon>
        <taxon>Basidiomycota</taxon>
        <taxon>Agaricomycotina</taxon>
        <taxon>Agaricomycetes</taxon>
        <taxon>Agaricomycetidae</taxon>
        <taxon>Agaricales</taxon>
        <taxon>Marasmiineae</taxon>
        <taxon>Mycenaceae</taxon>
        <taxon>Mycena</taxon>
    </lineage>
</organism>
<accession>A0AAD7M7X8</accession>
<dbReference type="InterPro" id="IPR045341">
    <property type="entry name" value="DUF6532"/>
</dbReference>
<keyword evidence="4" id="KW-1185">Reference proteome</keyword>
<dbReference type="EMBL" id="JARKIB010000480">
    <property type="protein sequence ID" value="KAJ7705073.1"/>
    <property type="molecule type" value="Genomic_DNA"/>
</dbReference>
<dbReference type="Proteomes" id="UP001215598">
    <property type="component" value="Unassembled WGS sequence"/>
</dbReference>
<sequence>TTTNQEQLWPHRRDAPPGYIKSLSTIHHQLLPSSPMANQSTLRSTASTSGSSRAYTTTSTSGSSRAHTGAAAGNANSQARQAPLQDDLEDRDRARTTAGNARTKTRQPQAQDYYEDSGDDQSDDDQDYYAPAAQDFQDENMDDEEEEIDDEEDEDQEPARGRTRRPSEKQAQNFEEQQAAKAAKKKAGIVEQDTRGPIQDDVFTSRTVTTTRPTATKNLAQRDSRVPPAPKFPSADWHIAKAPSDRNATASTSHYQDNRRAHHAPAPQQTFRGMSVSPVRENVREPLRNINGGIVPGRVNLHLPPAHSHSPKSHRQPTTPRSRSRSPAAGEKHHRSSSMDWDDMRPTQTVKTRTSGGCPRAKDLDEVSKEYIGFAIRRYRGYISTTGIYPEPTTDRELIDRAWGDACVEFGEQLSLTPTIYKLIVYRGPQMRGEMKTKTRPLTETMYGFRSGNDKKTIAFNRKLAEDLKENTLFTMKDVKAKKGLFKHPILQKACNAIWFANRRDEGPTSPDLFNPFTREGLAGLLTVTENTIDEYLTGIRTDVPFTANDYRSVYQTHLRALKEFEEHTAKYKLLHTILVRMHNVARFHSGAQPITEASTAVLPKDLLDGALQEWEDDSSTETDGEHGDDDASI</sequence>
<feature type="compositionally biased region" description="Polar residues" evidence="1">
    <location>
        <begin position="246"/>
        <end position="255"/>
    </location>
</feature>
<feature type="compositionally biased region" description="Acidic residues" evidence="1">
    <location>
        <begin position="136"/>
        <end position="156"/>
    </location>
</feature>
<feature type="compositionally biased region" description="Basic and acidic residues" evidence="1">
    <location>
        <begin position="157"/>
        <end position="168"/>
    </location>
</feature>
<reference evidence="3" key="1">
    <citation type="submission" date="2023-03" db="EMBL/GenBank/DDBJ databases">
        <title>Massive genome expansion in bonnet fungi (Mycena s.s.) driven by repeated elements and novel gene families across ecological guilds.</title>
        <authorList>
            <consortium name="Lawrence Berkeley National Laboratory"/>
            <person name="Harder C.B."/>
            <person name="Miyauchi S."/>
            <person name="Viragh M."/>
            <person name="Kuo A."/>
            <person name="Thoen E."/>
            <person name="Andreopoulos B."/>
            <person name="Lu D."/>
            <person name="Skrede I."/>
            <person name="Drula E."/>
            <person name="Henrissat B."/>
            <person name="Morin E."/>
            <person name="Kohler A."/>
            <person name="Barry K."/>
            <person name="LaButti K."/>
            <person name="Morin E."/>
            <person name="Salamov A."/>
            <person name="Lipzen A."/>
            <person name="Mereny Z."/>
            <person name="Hegedus B."/>
            <person name="Baldrian P."/>
            <person name="Stursova M."/>
            <person name="Weitz H."/>
            <person name="Taylor A."/>
            <person name="Grigoriev I.V."/>
            <person name="Nagy L.G."/>
            <person name="Martin F."/>
            <person name="Kauserud H."/>
        </authorList>
    </citation>
    <scope>NUCLEOTIDE SEQUENCE</scope>
    <source>
        <strain evidence="3">CBHHK182m</strain>
    </source>
</reference>
<name>A0AAD7M7X8_9AGAR</name>
<proteinExistence type="predicted"/>
<protein>
    <recommendedName>
        <fullName evidence="2">DUF6532 domain-containing protein</fullName>
    </recommendedName>
</protein>